<dbReference type="RefSeq" id="XP_012650987.1">
    <property type="nucleotide sequence ID" value="XM_012795533.1"/>
</dbReference>
<evidence type="ECO:0000259" key="1">
    <source>
        <dbReference type="PROSITE" id="PS51203"/>
    </source>
</evidence>
<dbReference type="Proteomes" id="UP000009168">
    <property type="component" value="Unassembled WGS sequence"/>
</dbReference>
<dbReference type="STRING" id="312017.W7XH52"/>
<dbReference type="Pfam" id="PF04969">
    <property type="entry name" value="CS"/>
    <property type="match status" value="1"/>
</dbReference>
<protein>
    <submittedName>
        <fullName evidence="2">Nuclear movement domain protein</fullName>
    </submittedName>
</protein>
<feature type="domain" description="CS" evidence="1">
    <location>
        <begin position="69"/>
        <end position="173"/>
    </location>
</feature>
<dbReference type="SUPFAM" id="SSF49764">
    <property type="entry name" value="HSP20-like chaperones"/>
    <property type="match status" value="1"/>
</dbReference>
<evidence type="ECO:0000313" key="2">
    <source>
        <dbReference type="EMBL" id="EWS76478.1"/>
    </source>
</evidence>
<sequence>MIINKFRILFAKNWLFLYQIFKFQFKLIQKVERQTRIQKFQKCSHQVQIKNLKKRQGQDKNSYIMFVQIGQTVYEWDQTIDDVNIYIQPPKFVLKKYENEVRKQLQPGQQMPKLEIIIEPKHLKIGIKGNPPFINESLTSLCDTDDSTWCIEDEELHIILQKGHKGEVWQSVFIGHDKLDPLLQQEIQKKLMLERFQEENPGFDFSGAEFNGQAPDPRNFMGGIKYN</sequence>
<dbReference type="PANTHER" id="PTHR12356">
    <property type="entry name" value="NUCLEAR MOVEMENT PROTEIN NUDC"/>
    <property type="match status" value="1"/>
</dbReference>
<evidence type="ECO:0000313" key="3">
    <source>
        <dbReference type="Proteomes" id="UP000009168"/>
    </source>
</evidence>
<keyword evidence="3" id="KW-1185">Reference proteome</keyword>
<organism evidence="2 3">
    <name type="scientific">Tetrahymena thermophila (strain SB210)</name>
    <dbReference type="NCBI Taxonomy" id="312017"/>
    <lineage>
        <taxon>Eukaryota</taxon>
        <taxon>Sar</taxon>
        <taxon>Alveolata</taxon>
        <taxon>Ciliophora</taxon>
        <taxon>Intramacronucleata</taxon>
        <taxon>Oligohymenophorea</taxon>
        <taxon>Hymenostomatida</taxon>
        <taxon>Tetrahymenina</taxon>
        <taxon>Tetrahymenidae</taxon>
        <taxon>Tetrahymena</taxon>
    </lineage>
</organism>
<dbReference type="Gene3D" id="1.20.5.740">
    <property type="entry name" value="Single helix bin"/>
    <property type="match status" value="1"/>
</dbReference>
<proteinExistence type="predicted"/>
<gene>
    <name evidence="2" type="ORF">TTHERM_000061549</name>
</gene>
<dbReference type="PANTHER" id="PTHR12356:SF18">
    <property type="entry name" value="NUDC DOMAIN-CONTAINING PROTEIN 2"/>
    <property type="match status" value="1"/>
</dbReference>
<dbReference type="InterPro" id="IPR008978">
    <property type="entry name" value="HSP20-like_chaperone"/>
</dbReference>
<dbReference type="PROSITE" id="PS51203">
    <property type="entry name" value="CS"/>
    <property type="match status" value="1"/>
</dbReference>
<dbReference type="GeneID" id="24437065"/>
<dbReference type="EMBL" id="GG662853">
    <property type="protein sequence ID" value="EWS76478.1"/>
    <property type="molecule type" value="Genomic_DNA"/>
</dbReference>
<accession>W7XH52</accession>
<dbReference type="InterPro" id="IPR037898">
    <property type="entry name" value="NudC_fam"/>
</dbReference>
<reference evidence="3" key="1">
    <citation type="journal article" date="2006" name="PLoS Biol.">
        <title>Macronuclear genome sequence of the ciliate Tetrahymena thermophila, a model eukaryote.</title>
        <authorList>
            <person name="Eisen J.A."/>
            <person name="Coyne R.S."/>
            <person name="Wu M."/>
            <person name="Wu D."/>
            <person name="Thiagarajan M."/>
            <person name="Wortman J.R."/>
            <person name="Badger J.H."/>
            <person name="Ren Q."/>
            <person name="Amedeo P."/>
            <person name="Jones K.M."/>
            <person name="Tallon L.J."/>
            <person name="Delcher A.L."/>
            <person name="Salzberg S.L."/>
            <person name="Silva J.C."/>
            <person name="Haas B.J."/>
            <person name="Majoros W.H."/>
            <person name="Farzad M."/>
            <person name="Carlton J.M."/>
            <person name="Smith R.K. Jr."/>
            <person name="Garg J."/>
            <person name="Pearlman R.E."/>
            <person name="Karrer K.M."/>
            <person name="Sun L."/>
            <person name="Manning G."/>
            <person name="Elde N.C."/>
            <person name="Turkewitz A.P."/>
            <person name="Asai D.J."/>
            <person name="Wilkes D.E."/>
            <person name="Wang Y."/>
            <person name="Cai H."/>
            <person name="Collins K."/>
            <person name="Stewart B.A."/>
            <person name="Lee S.R."/>
            <person name="Wilamowska K."/>
            <person name="Weinberg Z."/>
            <person name="Ruzzo W.L."/>
            <person name="Wloga D."/>
            <person name="Gaertig J."/>
            <person name="Frankel J."/>
            <person name="Tsao C.-C."/>
            <person name="Gorovsky M.A."/>
            <person name="Keeling P.J."/>
            <person name="Waller R.F."/>
            <person name="Patron N.J."/>
            <person name="Cherry J.M."/>
            <person name="Stover N.A."/>
            <person name="Krieger C.J."/>
            <person name="del Toro C."/>
            <person name="Ryder H.F."/>
            <person name="Williamson S.C."/>
            <person name="Barbeau R.A."/>
            <person name="Hamilton E.P."/>
            <person name="Orias E."/>
        </authorList>
    </citation>
    <scope>NUCLEOTIDE SEQUENCE [LARGE SCALE GENOMIC DNA]</scope>
    <source>
        <strain evidence="3">SB210</strain>
    </source>
</reference>
<dbReference type="GO" id="GO:0006457">
    <property type="term" value="P:protein folding"/>
    <property type="evidence" value="ECO:0007669"/>
    <property type="project" value="TreeGrafter"/>
</dbReference>
<dbReference type="CDD" id="cd06467">
    <property type="entry name" value="p23_NUDC_like"/>
    <property type="match status" value="1"/>
</dbReference>
<dbReference type="InParanoid" id="W7XH52"/>
<name>W7XH52_TETTS</name>
<dbReference type="AlphaFoldDB" id="W7XH52"/>
<dbReference type="FunCoup" id="W7XH52">
    <property type="interactions" value="486"/>
</dbReference>
<dbReference type="Gene3D" id="2.60.40.790">
    <property type="match status" value="1"/>
</dbReference>
<dbReference type="GO" id="GO:0005737">
    <property type="term" value="C:cytoplasm"/>
    <property type="evidence" value="ECO:0007669"/>
    <property type="project" value="TreeGrafter"/>
</dbReference>
<dbReference type="KEGG" id="tet:TTHERM_000061549"/>
<dbReference type="InterPro" id="IPR007052">
    <property type="entry name" value="CS_dom"/>
</dbReference>
<dbReference type="GO" id="GO:0051082">
    <property type="term" value="F:unfolded protein binding"/>
    <property type="evidence" value="ECO:0007669"/>
    <property type="project" value="TreeGrafter"/>
</dbReference>
<dbReference type="OrthoDB" id="515366at2759"/>